<dbReference type="Pfam" id="PF08818">
    <property type="entry name" value="DUF1801"/>
    <property type="match status" value="1"/>
</dbReference>
<dbReference type="InterPro" id="IPR014922">
    <property type="entry name" value="YdhG-like"/>
</dbReference>
<name>A0A7W5TSQ7_9MICC</name>
<dbReference type="EMBL" id="JACIBT010000001">
    <property type="protein sequence ID" value="MBB3667083.1"/>
    <property type="molecule type" value="Genomic_DNA"/>
</dbReference>
<evidence type="ECO:0000313" key="2">
    <source>
        <dbReference type="EMBL" id="MBB3667083.1"/>
    </source>
</evidence>
<feature type="domain" description="YdhG-like" evidence="1">
    <location>
        <begin position="20"/>
        <end position="112"/>
    </location>
</feature>
<dbReference type="Gene3D" id="3.90.1150.200">
    <property type="match status" value="1"/>
</dbReference>
<evidence type="ECO:0000313" key="3">
    <source>
        <dbReference type="Proteomes" id="UP000547528"/>
    </source>
</evidence>
<accession>A0A7W5TSQ7</accession>
<reference evidence="2 3" key="1">
    <citation type="submission" date="2020-08" db="EMBL/GenBank/DDBJ databases">
        <title>Sequencing the genomes of 1000 actinobacteria strains.</title>
        <authorList>
            <person name="Klenk H.-P."/>
        </authorList>
    </citation>
    <scope>NUCLEOTIDE SEQUENCE [LARGE SCALE GENOMIC DNA]</scope>
    <source>
        <strain evidence="2 3">DSM 28238</strain>
    </source>
</reference>
<keyword evidence="3" id="KW-1185">Reference proteome</keyword>
<dbReference type="RefSeq" id="WP_183357449.1">
    <property type="nucleotide sequence ID" value="NZ_BAABKR010000001.1"/>
</dbReference>
<gene>
    <name evidence="2" type="ORF">FHX47_000676</name>
</gene>
<dbReference type="Proteomes" id="UP000547528">
    <property type="component" value="Unassembled WGS sequence"/>
</dbReference>
<proteinExistence type="predicted"/>
<dbReference type="SUPFAM" id="SSF159888">
    <property type="entry name" value="YdhG-like"/>
    <property type="match status" value="1"/>
</dbReference>
<sequence length="123" mass="13608">MTTPSTVEQYCGQFSADAADLLAELCSLSRSAAPAATEAIKWGHPAFLHPQGTILFVFSGHKKHANFVFTPSTREAFADELVGFTTGKGSVQLPYGKPVPTELLQRMIRYRIREFEDDGVNWM</sequence>
<comment type="caution">
    <text evidence="2">The sequence shown here is derived from an EMBL/GenBank/DDBJ whole genome shotgun (WGS) entry which is preliminary data.</text>
</comment>
<evidence type="ECO:0000259" key="1">
    <source>
        <dbReference type="Pfam" id="PF08818"/>
    </source>
</evidence>
<organism evidence="2 3">
    <name type="scientific">Garicola koreensis</name>
    <dbReference type="NCBI Taxonomy" id="1262554"/>
    <lineage>
        <taxon>Bacteria</taxon>
        <taxon>Bacillati</taxon>
        <taxon>Actinomycetota</taxon>
        <taxon>Actinomycetes</taxon>
        <taxon>Micrococcales</taxon>
        <taxon>Micrococcaceae</taxon>
        <taxon>Garicola</taxon>
    </lineage>
</organism>
<dbReference type="AlphaFoldDB" id="A0A7W5TSQ7"/>
<protein>
    <submittedName>
        <fullName evidence="2">Uncharacterized protein YdhG (YjbR/CyaY superfamily)</fullName>
    </submittedName>
</protein>